<dbReference type="CDD" id="cd02970">
    <property type="entry name" value="PRX_like2"/>
    <property type="match status" value="1"/>
</dbReference>
<dbReference type="Gene3D" id="3.40.30.10">
    <property type="entry name" value="Glutaredoxin"/>
    <property type="match status" value="1"/>
</dbReference>
<reference evidence="1" key="1">
    <citation type="journal article" date="2014" name="Nat. Commun.">
        <title>Genome sequence of mungbean and insights into evolution within Vigna species.</title>
        <authorList>
            <person name="Kang Y.J."/>
            <person name="Kim S.K."/>
            <person name="Kim M.Y."/>
            <person name="Lestari P."/>
            <person name="Kim K.H."/>
            <person name="Ha B.K."/>
            <person name="Jun T.H."/>
            <person name="Hwang W.J."/>
            <person name="Lee T."/>
            <person name="Lee J."/>
            <person name="Shim S."/>
            <person name="Yoon M.Y."/>
            <person name="Jang Y.E."/>
            <person name="Han K.S."/>
            <person name="Taeprayoon P."/>
            <person name="Yoon N."/>
            <person name="Somta P."/>
            <person name="Tanya P."/>
            <person name="Kim K.S."/>
            <person name="Gwag J.G."/>
            <person name="Moon J.K."/>
            <person name="Lee Y.H."/>
            <person name="Park B.S."/>
            <person name="Bombarely A."/>
            <person name="Doyle J.J."/>
            <person name="Jackson S.A."/>
            <person name="Schafleitner R."/>
            <person name="Srinives P."/>
            <person name="Varshney R.K."/>
            <person name="Lee S.H."/>
        </authorList>
    </citation>
    <scope>NUCLEOTIDE SEQUENCE [LARGE SCALE GENOMIC DNA]</scope>
    <source>
        <strain evidence="1">cv. VC1973A</strain>
    </source>
</reference>
<dbReference type="GeneID" id="106757624"/>
<dbReference type="GO" id="GO:0009507">
    <property type="term" value="C:chloroplast"/>
    <property type="evidence" value="ECO:0007669"/>
    <property type="project" value="TreeGrafter"/>
</dbReference>
<dbReference type="InterPro" id="IPR032801">
    <property type="entry name" value="PXL2A/B/C"/>
</dbReference>
<dbReference type="SUPFAM" id="SSF52833">
    <property type="entry name" value="Thioredoxin-like"/>
    <property type="match status" value="1"/>
</dbReference>
<organism evidence="1 2">
    <name type="scientific">Vigna radiata var. radiata</name>
    <name type="common">Mung bean</name>
    <name type="synonym">Phaseolus aureus</name>
    <dbReference type="NCBI Taxonomy" id="3916"/>
    <lineage>
        <taxon>Eukaryota</taxon>
        <taxon>Viridiplantae</taxon>
        <taxon>Streptophyta</taxon>
        <taxon>Embryophyta</taxon>
        <taxon>Tracheophyta</taxon>
        <taxon>Spermatophyta</taxon>
        <taxon>Magnoliopsida</taxon>
        <taxon>eudicotyledons</taxon>
        <taxon>Gunneridae</taxon>
        <taxon>Pentapetalae</taxon>
        <taxon>rosids</taxon>
        <taxon>fabids</taxon>
        <taxon>Fabales</taxon>
        <taxon>Fabaceae</taxon>
        <taxon>Papilionoideae</taxon>
        <taxon>50 kb inversion clade</taxon>
        <taxon>NPAAA clade</taxon>
        <taxon>indigoferoid/millettioid clade</taxon>
        <taxon>Phaseoleae</taxon>
        <taxon>Vigna</taxon>
    </lineage>
</organism>
<dbReference type="Pfam" id="PF13911">
    <property type="entry name" value="AhpC-TSA_2"/>
    <property type="match status" value="1"/>
</dbReference>
<protein>
    <submittedName>
        <fullName evidence="2">Thioredoxin-like protein AAED1, chloroplastic isoform X3</fullName>
    </submittedName>
</protein>
<accession>A0A3Q0EWU4</accession>
<sequence>MACSLSATLVSNSLHLNRITSHCCLHLHHPTLSLHQNLPIYSKNLPKLLTTQNHATTTPFASGTAGVESPVLSDDTTSSLDSVKVFDLEGNGIPISDLWKDRKAVVAFARHFGCVLCRKRADYLASKKDIMDASGVALVLIGPGSIDQAKSFAEKTKFQGGEIYADPTHSSYEALQFVSGVLTTFTPNAGLKIIQLYREGYRQDWKLSFEKDTVTRGG</sequence>
<reference evidence="2" key="2">
    <citation type="submission" date="2025-08" db="UniProtKB">
        <authorList>
            <consortium name="RefSeq"/>
        </authorList>
    </citation>
    <scope>IDENTIFICATION</scope>
    <source>
        <tissue evidence="2">Leaf</tissue>
    </source>
</reference>
<dbReference type="AlphaFoldDB" id="A0A3Q0EWU4"/>
<dbReference type="Proteomes" id="UP000087766">
    <property type="component" value="Chromosome 3"/>
</dbReference>
<evidence type="ECO:0000313" key="2">
    <source>
        <dbReference type="RefSeq" id="XP_022634909.1"/>
    </source>
</evidence>
<gene>
    <name evidence="2" type="primary">LOC106757624</name>
</gene>
<dbReference type="RefSeq" id="XP_022634909.1">
    <property type="nucleotide sequence ID" value="XM_022779188.1"/>
</dbReference>
<dbReference type="InterPro" id="IPR036249">
    <property type="entry name" value="Thioredoxin-like_sf"/>
</dbReference>
<dbReference type="PANTHER" id="PTHR28630">
    <property type="match status" value="1"/>
</dbReference>
<name>A0A3Q0EWU4_VIGRR</name>
<keyword evidence="1" id="KW-1185">Reference proteome</keyword>
<evidence type="ECO:0000313" key="1">
    <source>
        <dbReference type="Proteomes" id="UP000087766"/>
    </source>
</evidence>
<dbReference type="PANTHER" id="PTHR28630:SF11">
    <property type="entry name" value="THIOREDOXIN-LIKE PROTEIN AAED1, CHLOROPLASTIC"/>
    <property type="match status" value="1"/>
</dbReference>
<proteinExistence type="predicted"/>